<gene>
    <name evidence="1" type="ORF">METZ01_LOCUS178155</name>
</gene>
<name>A0A382CI52_9ZZZZ</name>
<reference evidence="1" key="1">
    <citation type="submission" date="2018-05" db="EMBL/GenBank/DDBJ databases">
        <authorList>
            <person name="Lanie J.A."/>
            <person name="Ng W.-L."/>
            <person name="Kazmierczak K.M."/>
            <person name="Andrzejewski T.M."/>
            <person name="Davidsen T.M."/>
            <person name="Wayne K.J."/>
            <person name="Tettelin H."/>
            <person name="Glass J.I."/>
            <person name="Rusch D."/>
            <person name="Podicherti R."/>
            <person name="Tsui H.-C.T."/>
            <person name="Winkler M.E."/>
        </authorList>
    </citation>
    <scope>NUCLEOTIDE SEQUENCE</scope>
</reference>
<organism evidence="1">
    <name type="scientific">marine metagenome</name>
    <dbReference type="NCBI Taxonomy" id="408172"/>
    <lineage>
        <taxon>unclassified sequences</taxon>
        <taxon>metagenomes</taxon>
        <taxon>ecological metagenomes</taxon>
    </lineage>
</organism>
<dbReference type="Gene3D" id="2.170.130.10">
    <property type="entry name" value="TonB-dependent receptor, plug domain"/>
    <property type="match status" value="1"/>
</dbReference>
<proteinExistence type="predicted"/>
<protein>
    <recommendedName>
        <fullName evidence="2">TonB-dependent receptor plug domain-containing protein</fullName>
    </recommendedName>
</protein>
<sequence>MSKLVKLISILSIVFSGIVFSADEEKREIEEVVVTGSQIKGAKITGALPVSIISNADIEAIGADSGDDLLENIVEQGQNYFTEAEDA</sequence>
<feature type="non-terminal residue" evidence="1">
    <location>
        <position position="87"/>
    </location>
</feature>
<dbReference type="AlphaFoldDB" id="A0A382CI52"/>
<dbReference type="InterPro" id="IPR037066">
    <property type="entry name" value="Plug_dom_sf"/>
</dbReference>
<dbReference type="SUPFAM" id="SSF56935">
    <property type="entry name" value="Porins"/>
    <property type="match status" value="1"/>
</dbReference>
<dbReference type="EMBL" id="UINC01034451">
    <property type="protein sequence ID" value="SVB25301.1"/>
    <property type="molecule type" value="Genomic_DNA"/>
</dbReference>
<evidence type="ECO:0000313" key="1">
    <source>
        <dbReference type="EMBL" id="SVB25301.1"/>
    </source>
</evidence>
<evidence type="ECO:0008006" key="2">
    <source>
        <dbReference type="Google" id="ProtNLM"/>
    </source>
</evidence>
<accession>A0A382CI52</accession>